<dbReference type="EnsemblMetazoa" id="ASIC006279-RA">
    <property type="protein sequence ID" value="ASIC006279-PA"/>
    <property type="gene ID" value="ASIC006279"/>
</dbReference>
<protein>
    <submittedName>
        <fullName evidence="1 2">Uncharacterized protein</fullName>
    </submittedName>
</protein>
<gene>
    <name evidence="1" type="ORF">ZHAS_00006279</name>
</gene>
<keyword evidence="3" id="KW-1185">Reference proteome</keyword>
<dbReference type="AlphaFoldDB" id="A0A084VLF5"/>
<name>A0A084VLF5_ANOSI</name>
<proteinExistence type="predicted"/>
<evidence type="ECO:0000313" key="1">
    <source>
        <dbReference type="EMBL" id="KFB38799.1"/>
    </source>
</evidence>
<dbReference type="Proteomes" id="UP000030765">
    <property type="component" value="Unassembled WGS sequence"/>
</dbReference>
<dbReference type="VEuPathDB" id="VectorBase:ASIC006279"/>
<dbReference type="EMBL" id="ATLV01014485">
    <property type="status" value="NOT_ANNOTATED_CDS"/>
    <property type="molecule type" value="Genomic_DNA"/>
</dbReference>
<organism evidence="1">
    <name type="scientific">Anopheles sinensis</name>
    <name type="common">Mosquito</name>
    <dbReference type="NCBI Taxonomy" id="74873"/>
    <lineage>
        <taxon>Eukaryota</taxon>
        <taxon>Metazoa</taxon>
        <taxon>Ecdysozoa</taxon>
        <taxon>Arthropoda</taxon>
        <taxon>Hexapoda</taxon>
        <taxon>Insecta</taxon>
        <taxon>Pterygota</taxon>
        <taxon>Neoptera</taxon>
        <taxon>Endopterygota</taxon>
        <taxon>Diptera</taxon>
        <taxon>Nematocera</taxon>
        <taxon>Culicoidea</taxon>
        <taxon>Culicidae</taxon>
        <taxon>Anophelinae</taxon>
        <taxon>Anopheles</taxon>
    </lineage>
</organism>
<reference evidence="2" key="2">
    <citation type="submission" date="2020-05" db="UniProtKB">
        <authorList>
            <consortium name="EnsemblMetazoa"/>
        </authorList>
    </citation>
    <scope>IDENTIFICATION</scope>
</reference>
<evidence type="ECO:0000313" key="2">
    <source>
        <dbReference type="EnsemblMetazoa" id="ASIC006279-PA"/>
    </source>
</evidence>
<reference evidence="1 3" key="1">
    <citation type="journal article" date="2014" name="BMC Genomics">
        <title>Genome sequence of Anopheles sinensis provides insight into genetics basis of mosquito competence for malaria parasites.</title>
        <authorList>
            <person name="Zhou D."/>
            <person name="Zhang D."/>
            <person name="Ding G."/>
            <person name="Shi L."/>
            <person name="Hou Q."/>
            <person name="Ye Y."/>
            <person name="Xu Y."/>
            <person name="Zhou H."/>
            <person name="Xiong C."/>
            <person name="Li S."/>
            <person name="Yu J."/>
            <person name="Hong S."/>
            <person name="Yu X."/>
            <person name="Zou P."/>
            <person name="Chen C."/>
            <person name="Chang X."/>
            <person name="Wang W."/>
            <person name="Lv Y."/>
            <person name="Sun Y."/>
            <person name="Ma L."/>
            <person name="Shen B."/>
            <person name="Zhu C."/>
        </authorList>
    </citation>
    <scope>NUCLEOTIDE SEQUENCE [LARGE SCALE GENOMIC DNA]</scope>
</reference>
<accession>A0A084VLF5</accession>
<evidence type="ECO:0000313" key="3">
    <source>
        <dbReference type="Proteomes" id="UP000030765"/>
    </source>
</evidence>
<dbReference type="EMBL" id="KE524974">
    <property type="protein sequence ID" value="KFB38799.1"/>
    <property type="molecule type" value="Genomic_DNA"/>
</dbReference>
<sequence>MAAVGSLLMNSYASVVRWYASWARGDHSPLFVSRKACVWKRSSNRPHAHSYGARQVATDGFAQVINDVFVRRAARQPTKAGM</sequence>